<feature type="domain" description="MMS19 N-terminal" evidence="7">
    <location>
        <begin position="88"/>
        <end position="347"/>
    </location>
</feature>
<sequence length="1030" mass="115479">MAASVSDGLMVLIENAVNGGQNNAVSEISKVITPNTVMSFPWFSNETMDISLSGFPYPHHDGLKLLIHPPSIIRSGIQEKRYKLLDVVEALGPYLTSAELQRRVEGIKLLTDVIQLLPTEWLNIKELGVLVSFMCDRLKDHHSIIPYVIKAASSLLRSDDISATEIHQMLSAISNEIHIQSLTQSERRCFYQMIEYLLTNRLADLQAMSGDFVFGYIQCMDGEKDPRNLVIAFNCVTIIATNLSLGPFVEDLFDVIACYFPVDFTPPSDNPHGITKAQLVGGLRRCLSSTSQFAEFCLPLLLEKLTSMIQSAKIDAFLTLAACSPVYGEKLLEFSGSLWSCIRKEVYAPMTEALEEAALTALSAMTSAVSKLIIPPDVSRHLCDPEEKLIVPSSKLLRAVGSASNPACWIVFQEVLPLLLDQSEQLKQISDRKLLIQQIIDFLQLLSDWQDFGSNPALPFKERLYTSFILLMSHNSPTLCQLAVQGVVALYAVPGLLSQEELQTCSQHILLAVLRNDRDTRKTAVSALSVVCPHLMSDCIENICTQLQKHGETDNELCLEVMSKISSCLNVVKEVVPYYLSCLEQLSKESGDKALTKAVTISDHLYSVIQNTRHSEDCVNFCYDVVIPRVFNTCLSGALNCCYVFKEWTVVEKLAACVRVIVCHTEERRAQRLLLATISLFLDHDTSQFNDILPQDLDLSEFCTFSVEGTSCQTQLICLFTAVVCSQPVTVEIPRHTEILTNLLNLATRWQHLPSATTAAKCFAGLVNKLSDDIPGPSVTKLAGELISSPEFQQRAVLVLLWLTKALLMRNHPDQRQLVNALLGLLADAKLGVRIAEGFRILLEDSQDILTTEMHSQIQFMYKQRLFVFTVDDLTDGFRNAKQDLRLPYLVAVSYLLQYVPREAVMPYLPMLMPLMIQCLQQDGEDLWLSTLSTLEHMIHESPELLTTYLDDLLTHLLELTRYKSNMKVRIASLRCLCLLTSFPLHVLVPHQRHVTKKLIPLLDDHKRLVRRQAVLTREKWILIGAPGTD</sequence>
<dbReference type="AlphaFoldDB" id="A0AAD9IX48"/>
<dbReference type="InterPro" id="IPR029240">
    <property type="entry name" value="MMS19_N"/>
</dbReference>
<comment type="subcellular location">
    <subcellularLocation>
        <location evidence="5">Cytoplasm</location>
        <location evidence="5">Cytoskeleton</location>
        <location evidence="5">Spindle</location>
    </subcellularLocation>
    <subcellularLocation>
        <location evidence="1 5">Nucleus</location>
    </subcellularLocation>
</comment>
<comment type="subunit">
    <text evidence="5">Component of the CIA complex.</text>
</comment>
<dbReference type="SUPFAM" id="SSF48371">
    <property type="entry name" value="ARM repeat"/>
    <property type="match status" value="2"/>
</dbReference>
<dbReference type="InterPro" id="IPR039920">
    <property type="entry name" value="MMS19"/>
</dbReference>
<comment type="function">
    <text evidence="5">Key component of the cytosolic iron-sulfur protein assembly (CIA) complex, a multiprotein complex that mediates the incorporation of iron-sulfur cluster into apoproteins specifically involved in DNA metabolism and genomic integrity. In the CIA complex, MMS19 acts as an adapter between early-acting CIA components and a subset of cellular target iron-sulfur proteins.</text>
</comment>
<keyword evidence="5" id="KW-0227">DNA damage</keyword>
<dbReference type="Proteomes" id="UP001208570">
    <property type="component" value="Unassembled WGS sequence"/>
</dbReference>
<evidence type="ECO:0000256" key="1">
    <source>
        <dbReference type="ARBA" id="ARBA00004123"/>
    </source>
</evidence>
<evidence type="ECO:0000259" key="7">
    <source>
        <dbReference type="Pfam" id="PF14500"/>
    </source>
</evidence>
<reference evidence="8" key="1">
    <citation type="journal article" date="2023" name="Mol. Biol. Evol.">
        <title>Third-Generation Sequencing Reveals the Adaptive Role of the Epigenome in Three Deep-Sea Polychaetes.</title>
        <authorList>
            <person name="Perez M."/>
            <person name="Aroh O."/>
            <person name="Sun Y."/>
            <person name="Lan Y."/>
            <person name="Juniper S.K."/>
            <person name="Young C.R."/>
            <person name="Angers B."/>
            <person name="Qian P.Y."/>
        </authorList>
    </citation>
    <scope>NUCLEOTIDE SEQUENCE</scope>
    <source>
        <strain evidence="8">P08H-3</strain>
    </source>
</reference>
<dbReference type="GO" id="GO:0016226">
    <property type="term" value="P:iron-sulfur cluster assembly"/>
    <property type="evidence" value="ECO:0007669"/>
    <property type="project" value="UniProtKB-UniRule"/>
</dbReference>
<keyword evidence="9" id="KW-1185">Reference proteome</keyword>
<dbReference type="PANTHER" id="PTHR12891:SF0">
    <property type="entry name" value="MMS19 NUCLEOTIDE EXCISION REPAIR PROTEIN HOMOLOG"/>
    <property type="match status" value="1"/>
</dbReference>
<dbReference type="PANTHER" id="PTHR12891">
    <property type="entry name" value="DNA REPAIR/TRANSCRIPTION PROTEIN MET18/MMS19"/>
    <property type="match status" value="1"/>
</dbReference>
<evidence type="ECO:0000313" key="9">
    <source>
        <dbReference type="Proteomes" id="UP001208570"/>
    </source>
</evidence>
<feature type="domain" description="MMS19 C-terminal" evidence="6">
    <location>
        <begin position="558"/>
        <end position="981"/>
    </location>
</feature>
<accession>A0AAD9IX48</accession>
<gene>
    <name evidence="8" type="ORF">LSH36_947g01000</name>
</gene>
<dbReference type="GO" id="GO:0006281">
    <property type="term" value="P:DNA repair"/>
    <property type="evidence" value="ECO:0007669"/>
    <property type="project" value="UniProtKB-UniRule"/>
</dbReference>
<keyword evidence="4 5" id="KW-0539">Nucleus</keyword>
<dbReference type="InterPro" id="IPR016024">
    <property type="entry name" value="ARM-type_fold"/>
</dbReference>
<keyword evidence="5" id="KW-0234">DNA repair</keyword>
<dbReference type="Pfam" id="PF12460">
    <property type="entry name" value="MMS19_C"/>
    <property type="match status" value="1"/>
</dbReference>
<evidence type="ECO:0000256" key="3">
    <source>
        <dbReference type="ARBA" id="ARBA00022737"/>
    </source>
</evidence>
<dbReference type="InterPro" id="IPR011989">
    <property type="entry name" value="ARM-like"/>
</dbReference>
<dbReference type="GO" id="GO:0005634">
    <property type="term" value="C:nucleus"/>
    <property type="evidence" value="ECO:0007669"/>
    <property type="project" value="UniProtKB-SubCell"/>
</dbReference>
<protein>
    <recommendedName>
        <fullName evidence="5">MMS19 nucleotide excision repair protein</fullName>
    </recommendedName>
</protein>
<keyword evidence="5" id="KW-0963">Cytoplasm</keyword>
<evidence type="ECO:0000259" key="6">
    <source>
        <dbReference type="Pfam" id="PF12460"/>
    </source>
</evidence>
<proteinExistence type="inferred from homology"/>
<dbReference type="InterPro" id="IPR024687">
    <property type="entry name" value="MMS19_C"/>
</dbReference>
<dbReference type="EMBL" id="JAODUP010000947">
    <property type="protein sequence ID" value="KAK2142499.1"/>
    <property type="molecule type" value="Genomic_DNA"/>
</dbReference>
<evidence type="ECO:0000313" key="8">
    <source>
        <dbReference type="EMBL" id="KAK2142499.1"/>
    </source>
</evidence>
<dbReference type="GO" id="GO:0051604">
    <property type="term" value="P:protein maturation"/>
    <property type="evidence" value="ECO:0007669"/>
    <property type="project" value="UniProtKB-UniRule"/>
</dbReference>
<comment type="similarity">
    <text evidence="2 5">Belongs to the MET18/MMS19 family.</text>
</comment>
<name>A0AAD9IX48_9ANNE</name>
<keyword evidence="5" id="KW-0206">Cytoskeleton</keyword>
<dbReference type="GO" id="GO:0097361">
    <property type="term" value="C:cytosolic [4Fe-4S] assembly targeting complex"/>
    <property type="evidence" value="ECO:0007669"/>
    <property type="project" value="UniProtKB-UniRule"/>
</dbReference>
<dbReference type="GO" id="GO:0005819">
    <property type="term" value="C:spindle"/>
    <property type="evidence" value="ECO:0007669"/>
    <property type="project" value="UniProtKB-SubCell"/>
</dbReference>
<dbReference type="Pfam" id="PF14500">
    <property type="entry name" value="MMS19_N"/>
    <property type="match status" value="1"/>
</dbReference>
<comment type="caution">
    <text evidence="8">The sequence shown here is derived from an EMBL/GenBank/DDBJ whole genome shotgun (WGS) entry which is preliminary data.</text>
</comment>
<keyword evidence="3" id="KW-0677">Repeat</keyword>
<organism evidence="8 9">
    <name type="scientific">Paralvinella palmiformis</name>
    <dbReference type="NCBI Taxonomy" id="53620"/>
    <lineage>
        <taxon>Eukaryota</taxon>
        <taxon>Metazoa</taxon>
        <taxon>Spiralia</taxon>
        <taxon>Lophotrochozoa</taxon>
        <taxon>Annelida</taxon>
        <taxon>Polychaeta</taxon>
        <taxon>Sedentaria</taxon>
        <taxon>Canalipalpata</taxon>
        <taxon>Terebellida</taxon>
        <taxon>Terebelliformia</taxon>
        <taxon>Alvinellidae</taxon>
        <taxon>Paralvinella</taxon>
    </lineage>
</organism>
<evidence type="ECO:0000256" key="2">
    <source>
        <dbReference type="ARBA" id="ARBA00009340"/>
    </source>
</evidence>
<dbReference type="Gene3D" id="1.25.10.10">
    <property type="entry name" value="Leucine-rich Repeat Variant"/>
    <property type="match status" value="2"/>
</dbReference>
<evidence type="ECO:0000256" key="5">
    <source>
        <dbReference type="RuleBase" id="RU367072"/>
    </source>
</evidence>
<evidence type="ECO:0000256" key="4">
    <source>
        <dbReference type="ARBA" id="ARBA00023242"/>
    </source>
</evidence>